<name>A0A0A8ZJC3_ARUDO</name>
<protein>
    <submittedName>
        <fullName evidence="1">Uncharacterized protein</fullName>
    </submittedName>
</protein>
<dbReference type="EMBL" id="GBRH01260112">
    <property type="protein sequence ID" value="JAD37783.1"/>
    <property type="molecule type" value="Transcribed_RNA"/>
</dbReference>
<dbReference type="AlphaFoldDB" id="A0A0A8ZJC3"/>
<reference evidence="1" key="2">
    <citation type="journal article" date="2015" name="Data Brief">
        <title>Shoot transcriptome of the giant reed, Arundo donax.</title>
        <authorList>
            <person name="Barrero R.A."/>
            <person name="Guerrero F.D."/>
            <person name="Moolhuijzen P."/>
            <person name="Goolsby J.A."/>
            <person name="Tidwell J."/>
            <person name="Bellgard S.E."/>
            <person name="Bellgard M.I."/>
        </authorList>
    </citation>
    <scope>NUCLEOTIDE SEQUENCE</scope>
    <source>
        <tissue evidence="1">Shoot tissue taken approximately 20 cm above the soil surface</tissue>
    </source>
</reference>
<organism evidence="1">
    <name type="scientific">Arundo donax</name>
    <name type="common">Giant reed</name>
    <name type="synonym">Donax arundinaceus</name>
    <dbReference type="NCBI Taxonomy" id="35708"/>
    <lineage>
        <taxon>Eukaryota</taxon>
        <taxon>Viridiplantae</taxon>
        <taxon>Streptophyta</taxon>
        <taxon>Embryophyta</taxon>
        <taxon>Tracheophyta</taxon>
        <taxon>Spermatophyta</taxon>
        <taxon>Magnoliopsida</taxon>
        <taxon>Liliopsida</taxon>
        <taxon>Poales</taxon>
        <taxon>Poaceae</taxon>
        <taxon>PACMAD clade</taxon>
        <taxon>Arundinoideae</taxon>
        <taxon>Arundineae</taxon>
        <taxon>Arundo</taxon>
    </lineage>
</organism>
<evidence type="ECO:0000313" key="1">
    <source>
        <dbReference type="EMBL" id="JAD37783.1"/>
    </source>
</evidence>
<reference evidence="1" key="1">
    <citation type="submission" date="2014-09" db="EMBL/GenBank/DDBJ databases">
        <authorList>
            <person name="Magalhaes I.L.F."/>
            <person name="Oliveira U."/>
            <person name="Santos F.R."/>
            <person name="Vidigal T.H.D.A."/>
            <person name="Brescovit A.D."/>
            <person name="Santos A.J."/>
        </authorList>
    </citation>
    <scope>NUCLEOTIDE SEQUENCE</scope>
    <source>
        <tissue evidence="1">Shoot tissue taken approximately 20 cm above the soil surface</tissue>
    </source>
</reference>
<accession>A0A0A8ZJC3</accession>
<sequence length="26" mass="3164">MIMQKVQQQLQTNKCQRTICNLTKRK</sequence>
<proteinExistence type="predicted"/>